<evidence type="ECO:0000313" key="4">
    <source>
        <dbReference type="EMBL" id="QIX00450.1"/>
    </source>
</evidence>
<feature type="signal peptide" evidence="2">
    <location>
        <begin position="1"/>
        <end position="18"/>
    </location>
</feature>
<keyword evidence="5" id="KW-1185">Reference proteome</keyword>
<dbReference type="PRINTS" id="PR00837">
    <property type="entry name" value="V5TPXLIKE"/>
</dbReference>
<dbReference type="PANTHER" id="PTHR10334">
    <property type="entry name" value="CYSTEINE-RICH SECRETORY PROTEIN-RELATED"/>
    <property type="match status" value="1"/>
</dbReference>
<feature type="region of interest" description="Disordered" evidence="1">
    <location>
        <begin position="128"/>
        <end position="149"/>
    </location>
</feature>
<dbReference type="EMBL" id="CP051142">
    <property type="protein sequence ID" value="QIX00450.1"/>
    <property type="molecule type" value="Genomic_DNA"/>
</dbReference>
<dbReference type="InterPro" id="IPR001283">
    <property type="entry name" value="CRISP-related"/>
</dbReference>
<feature type="chain" id="PRO_5026091374" description="SCP domain-containing protein" evidence="2">
    <location>
        <begin position="19"/>
        <end position="364"/>
    </location>
</feature>
<dbReference type="OrthoDB" id="337038at2759"/>
<evidence type="ECO:0000259" key="3">
    <source>
        <dbReference type="SMART" id="SM00198"/>
    </source>
</evidence>
<accession>A0A6H0Y1C0</accession>
<gene>
    <name evidence="4" type="ORF">AMS68_005967</name>
</gene>
<proteinExistence type="predicted"/>
<feature type="compositionally biased region" description="Low complexity" evidence="1">
    <location>
        <begin position="169"/>
        <end position="181"/>
    </location>
</feature>
<keyword evidence="2" id="KW-0732">Signal</keyword>
<dbReference type="CDD" id="cd05380">
    <property type="entry name" value="CAP_euk"/>
    <property type="match status" value="1"/>
</dbReference>
<dbReference type="SMART" id="SM00198">
    <property type="entry name" value="SCP"/>
    <property type="match status" value="1"/>
</dbReference>
<feature type="domain" description="SCP" evidence="3">
    <location>
        <begin position="195"/>
        <end position="338"/>
    </location>
</feature>
<dbReference type="InterPro" id="IPR035940">
    <property type="entry name" value="CAP_sf"/>
</dbReference>
<evidence type="ECO:0000256" key="1">
    <source>
        <dbReference type="SAM" id="MobiDB-lite"/>
    </source>
</evidence>
<feature type="region of interest" description="Disordered" evidence="1">
    <location>
        <begin position="166"/>
        <end position="186"/>
    </location>
</feature>
<evidence type="ECO:0000256" key="2">
    <source>
        <dbReference type="SAM" id="SignalP"/>
    </source>
</evidence>
<reference evidence="4 5" key="1">
    <citation type="journal article" date="2016" name="Sci. Rep.">
        <title>Peltaster fructicola genome reveals evolution from an invasive phytopathogen to an ectophytic parasite.</title>
        <authorList>
            <person name="Xu C."/>
            <person name="Chen H."/>
            <person name="Gleason M.L."/>
            <person name="Xu J.R."/>
            <person name="Liu H."/>
            <person name="Zhang R."/>
            <person name="Sun G."/>
        </authorList>
    </citation>
    <scope>NUCLEOTIDE SEQUENCE [LARGE SCALE GENOMIC DNA]</scope>
    <source>
        <strain evidence="4 5">LNHT1506</strain>
    </source>
</reference>
<protein>
    <recommendedName>
        <fullName evidence="3">SCP domain-containing protein</fullName>
    </recommendedName>
</protein>
<sequence length="364" mass="38943">MKSTIAFALAATIPFAMASPYHMIQHAARDADANDMVVVTDVDVVAVTTQVTVYYTGEPATTSTSAIASPTVAAVQQKQQHEEHQHSRQSSVVWTIQKTTTSEVAPTTTSTVAPPVAEPTTIITIVATSSPAPSPQPATSSTSSQEAPVVTSVAAATVNTPTYTRLQDPADYASDPAAPAYGVPTTGSQALQGSNFQTGMVMTHNAWRAKWNASSLTWDDNQASQAQALAQSCPTATPDNPDSVHNRACQNIAWGSSIDTAFPIHQWGAEADQYQKNEETLNLPSGPITQYRMGGAGHFTQLVWKGATVVGCGTHNCGDDENQWWITVCNYDTGNVYDPAMIDDWDQYGRNGSYAMNVNWAPLW</sequence>
<name>A0A6H0Y1C0_9PEZI</name>
<dbReference type="AlphaFoldDB" id="A0A6H0Y1C0"/>
<dbReference type="SUPFAM" id="SSF55797">
    <property type="entry name" value="PR-1-like"/>
    <property type="match status" value="1"/>
</dbReference>
<dbReference type="Pfam" id="PF00188">
    <property type="entry name" value="CAP"/>
    <property type="match status" value="1"/>
</dbReference>
<dbReference type="InterPro" id="IPR014044">
    <property type="entry name" value="CAP_dom"/>
</dbReference>
<organism evidence="4 5">
    <name type="scientific">Peltaster fructicola</name>
    <dbReference type="NCBI Taxonomy" id="286661"/>
    <lineage>
        <taxon>Eukaryota</taxon>
        <taxon>Fungi</taxon>
        <taxon>Dikarya</taxon>
        <taxon>Ascomycota</taxon>
        <taxon>Pezizomycotina</taxon>
        <taxon>Dothideomycetes</taxon>
        <taxon>Dothideomycetes incertae sedis</taxon>
        <taxon>Peltaster</taxon>
    </lineage>
</organism>
<dbReference type="Gene3D" id="3.40.33.10">
    <property type="entry name" value="CAP"/>
    <property type="match status" value="1"/>
</dbReference>
<evidence type="ECO:0000313" key="5">
    <source>
        <dbReference type="Proteomes" id="UP000503462"/>
    </source>
</evidence>
<dbReference type="Proteomes" id="UP000503462">
    <property type="component" value="Chromosome 4"/>
</dbReference>